<proteinExistence type="predicted"/>
<dbReference type="AlphaFoldDB" id="A0A1H5UYI6"/>
<dbReference type="Gene3D" id="3.40.50.720">
    <property type="entry name" value="NAD(P)-binding Rossmann-like Domain"/>
    <property type="match status" value="2"/>
</dbReference>
<keyword evidence="1" id="KW-0560">Oxidoreductase</keyword>
<evidence type="ECO:0000313" key="4">
    <source>
        <dbReference type="EMBL" id="SEF80149.1"/>
    </source>
</evidence>
<dbReference type="GO" id="GO:0051287">
    <property type="term" value="F:NAD binding"/>
    <property type="evidence" value="ECO:0007669"/>
    <property type="project" value="InterPro"/>
</dbReference>
<dbReference type="CDD" id="cd05300">
    <property type="entry name" value="2-Hacid_dh_1"/>
    <property type="match status" value="1"/>
</dbReference>
<accession>A0A1H5UYI6</accession>
<evidence type="ECO:0000256" key="2">
    <source>
        <dbReference type="ARBA" id="ARBA00023027"/>
    </source>
</evidence>
<keyword evidence="5" id="KW-1185">Reference proteome</keyword>
<name>A0A1H5UYI6_9FIRM</name>
<reference evidence="4 5" key="1">
    <citation type="submission" date="2016-10" db="EMBL/GenBank/DDBJ databases">
        <authorList>
            <person name="de Groot N.N."/>
        </authorList>
    </citation>
    <scope>NUCLEOTIDE SEQUENCE [LARGE SCALE GENOMIC DNA]</scope>
    <source>
        <strain evidence="4 5">D15d</strain>
    </source>
</reference>
<evidence type="ECO:0000256" key="1">
    <source>
        <dbReference type="ARBA" id="ARBA00023002"/>
    </source>
</evidence>
<protein>
    <submittedName>
        <fullName evidence="4">Phosphoglycerate dehydrogenase</fullName>
    </submittedName>
</protein>
<evidence type="ECO:0000313" key="5">
    <source>
        <dbReference type="Proteomes" id="UP000236726"/>
    </source>
</evidence>
<dbReference type="EMBL" id="FNUL01000009">
    <property type="protein sequence ID" value="SEF80149.1"/>
    <property type="molecule type" value="Genomic_DNA"/>
</dbReference>
<feature type="domain" description="D-isomer specific 2-hydroxyacid dehydrogenase NAD-binding" evidence="3">
    <location>
        <begin position="104"/>
        <end position="282"/>
    </location>
</feature>
<sequence length="321" mass="35796">MKIAVVNPSFDEKIRAQIEAVAKEINYEMNFYKNETEASGHLFNADIVFGYIPSIVSECKQMSWLALPFAGVEVFLKPGVLRDDVILTNSSGAYGLIISEHIVMVLLMLLRKEAGFVKGQLEHVWEAPVWQKTIKDSRIVILGTGDIGGNTAKRLKAFEPSKIIGINRSGKINTKFASYFDEIETIERLDSVLEAGDIVIMCMPATKETNNLVGQKELEKIGQDGIVINVGRGQALDQELLVNKLNRGELYGAALDVFLQEPINKDSKLWDTPNLLITPHIAGKLTNDYTIEVCVKIFLENLKRFAKGEGLSHVVDRVKEY</sequence>
<dbReference type="Proteomes" id="UP000236726">
    <property type="component" value="Unassembled WGS sequence"/>
</dbReference>
<organism evidence="4 5">
    <name type="scientific">Lachnospira multipara</name>
    <dbReference type="NCBI Taxonomy" id="28051"/>
    <lineage>
        <taxon>Bacteria</taxon>
        <taxon>Bacillati</taxon>
        <taxon>Bacillota</taxon>
        <taxon>Clostridia</taxon>
        <taxon>Lachnospirales</taxon>
        <taxon>Lachnospiraceae</taxon>
        <taxon>Lachnospira</taxon>
    </lineage>
</organism>
<dbReference type="InterPro" id="IPR006140">
    <property type="entry name" value="D-isomer_DH_NAD-bd"/>
</dbReference>
<dbReference type="RefSeq" id="WP_103952877.1">
    <property type="nucleotide sequence ID" value="NZ_FNUL01000009.1"/>
</dbReference>
<dbReference type="STRING" id="1410661.GCA_000702205_01666"/>
<evidence type="ECO:0000259" key="3">
    <source>
        <dbReference type="Pfam" id="PF02826"/>
    </source>
</evidence>
<dbReference type="InterPro" id="IPR036291">
    <property type="entry name" value="NAD(P)-bd_dom_sf"/>
</dbReference>
<dbReference type="Pfam" id="PF02826">
    <property type="entry name" value="2-Hacid_dh_C"/>
    <property type="match status" value="1"/>
</dbReference>
<dbReference type="SUPFAM" id="SSF51735">
    <property type="entry name" value="NAD(P)-binding Rossmann-fold domains"/>
    <property type="match status" value="1"/>
</dbReference>
<dbReference type="PANTHER" id="PTHR43333:SF1">
    <property type="entry name" value="D-ISOMER SPECIFIC 2-HYDROXYACID DEHYDROGENASE NAD-BINDING DOMAIN-CONTAINING PROTEIN"/>
    <property type="match status" value="1"/>
</dbReference>
<gene>
    <name evidence="4" type="ORF">SAMN05216537_10914</name>
</gene>
<dbReference type="PANTHER" id="PTHR43333">
    <property type="entry name" value="2-HACID_DH_C DOMAIN-CONTAINING PROTEIN"/>
    <property type="match status" value="1"/>
</dbReference>
<dbReference type="GO" id="GO:0016491">
    <property type="term" value="F:oxidoreductase activity"/>
    <property type="evidence" value="ECO:0007669"/>
    <property type="project" value="UniProtKB-KW"/>
</dbReference>
<keyword evidence="2" id="KW-0520">NAD</keyword>